<evidence type="ECO:0000256" key="9">
    <source>
        <dbReference type="RuleBase" id="RU363032"/>
    </source>
</evidence>
<evidence type="ECO:0000313" key="13">
    <source>
        <dbReference type="Proteomes" id="UP000242088"/>
    </source>
</evidence>
<dbReference type="GO" id="GO:0055085">
    <property type="term" value="P:transmembrane transport"/>
    <property type="evidence" value="ECO:0007669"/>
    <property type="project" value="InterPro"/>
</dbReference>
<sequence>MIKRTLKLLLYLIISSFIIFVLVEKTSGNPAILYLQRHGYTTITQENMELAQHKLGLGRNMFLRYVDWVGHAFTGNLGYSFSTNEPVVSMIIESIVPTIILIIASACIMLPFGYIIGYMIGNRPHRRYAKTIRGVAQVMTSMPEYWLAILLIYYFGVKWQLVPFVGSDSWQHFLLPIVTIVMIEGCHILLMTAHLVEHTLDNDAYQLALLRRLNLFARIHVQIKEIFAPLMTVSFNSIIHLFGKAVILEVIFSMSGIGKLLITAINQRDYPLIQGIVVMIIVSIMLINYIGDLIILKNEPRIRKRVALRTKRGKRKSL</sequence>
<dbReference type="PROSITE" id="PS50928">
    <property type="entry name" value="ABC_TM1"/>
    <property type="match status" value="1"/>
</dbReference>
<dbReference type="InterPro" id="IPR045621">
    <property type="entry name" value="BPD_transp_1_N"/>
</dbReference>
<evidence type="ECO:0000256" key="5">
    <source>
        <dbReference type="ARBA" id="ARBA00022692"/>
    </source>
</evidence>
<proteinExistence type="inferred from homology"/>
<evidence type="ECO:0000256" key="2">
    <source>
        <dbReference type="ARBA" id="ARBA00022448"/>
    </source>
</evidence>
<dbReference type="OrthoDB" id="9773683at2"/>
<evidence type="ECO:0000256" key="7">
    <source>
        <dbReference type="ARBA" id="ARBA00023112"/>
    </source>
</evidence>
<feature type="domain" description="ABC transmembrane type-1" evidence="10">
    <location>
        <begin position="95"/>
        <end position="291"/>
    </location>
</feature>
<comment type="subcellular location">
    <subcellularLocation>
        <location evidence="1 9">Cell membrane</location>
        <topology evidence="1 9">Multi-pass membrane protein</topology>
    </subcellularLocation>
</comment>
<evidence type="ECO:0000256" key="6">
    <source>
        <dbReference type="ARBA" id="ARBA00022989"/>
    </source>
</evidence>
<dbReference type="Proteomes" id="UP000242088">
    <property type="component" value="Unassembled WGS sequence"/>
</dbReference>
<keyword evidence="7" id="KW-0406">Ion transport</keyword>
<keyword evidence="4" id="KW-0533">Nickel</keyword>
<dbReference type="GeneID" id="48886796"/>
<comment type="caution">
    <text evidence="12">The sequence shown here is derived from an EMBL/GenBank/DDBJ whole genome shotgun (WGS) entry which is preliminary data.</text>
</comment>
<dbReference type="EMBL" id="PYZI01000008">
    <property type="protein sequence ID" value="PTF13753.1"/>
    <property type="molecule type" value="Genomic_DNA"/>
</dbReference>
<dbReference type="Gene3D" id="1.10.3720.10">
    <property type="entry name" value="MetI-like"/>
    <property type="match status" value="1"/>
</dbReference>
<evidence type="ECO:0000256" key="1">
    <source>
        <dbReference type="ARBA" id="ARBA00004651"/>
    </source>
</evidence>
<dbReference type="PANTHER" id="PTHR43163:SF6">
    <property type="entry name" value="DIPEPTIDE TRANSPORT SYSTEM PERMEASE PROTEIN DPPB-RELATED"/>
    <property type="match status" value="1"/>
</dbReference>
<keyword evidence="2 9" id="KW-0813">Transport</keyword>
<comment type="similarity">
    <text evidence="9">Belongs to the binding-protein-dependent transport system permease family.</text>
</comment>
<keyword evidence="8 9" id="KW-0472">Membrane</keyword>
<dbReference type="InterPro" id="IPR035906">
    <property type="entry name" value="MetI-like_sf"/>
</dbReference>
<evidence type="ECO:0000259" key="10">
    <source>
        <dbReference type="PROSITE" id="PS50928"/>
    </source>
</evidence>
<evidence type="ECO:0000313" key="12">
    <source>
        <dbReference type="EMBL" id="PTF16521.1"/>
    </source>
</evidence>
<evidence type="ECO:0000256" key="4">
    <source>
        <dbReference type="ARBA" id="ARBA00022596"/>
    </source>
</evidence>
<organism evidence="12 14">
    <name type="scientific">Staphylococcus devriesei</name>
    <dbReference type="NCBI Taxonomy" id="586733"/>
    <lineage>
        <taxon>Bacteria</taxon>
        <taxon>Bacillati</taxon>
        <taxon>Bacillota</taxon>
        <taxon>Bacilli</taxon>
        <taxon>Bacillales</taxon>
        <taxon>Staphylococcaceae</taxon>
        <taxon>Staphylococcus</taxon>
    </lineage>
</organism>
<keyword evidence="5 9" id="KW-0812">Transmembrane</keyword>
<name>A0A2K4DMC1_9STAP</name>
<dbReference type="EMBL" id="PYZH01000006">
    <property type="protein sequence ID" value="PTF16521.1"/>
    <property type="molecule type" value="Genomic_DNA"/>
</dbReference>
<evidence type="ECO:0000256" key="8">
    <source>
        <dbReference type="ARBA" id="ARBA00023136"/>
    </source>
</evidence>
<feature type="transmembrane region" description="Helical" evidence="9">
    <location>
        <begin position="173"/>
        <end position="196"/>
    </location>
</feature>
<dbReference type="AlphaFoldDB" id="A0A2K4DMC1"/>
<evidence type="ECO:0000313" key="14">
    <source>
        <dbReference type="Proteomes" id="UP000243350"/>
    </source>
</evidence>
<evidence type="ECO:0000313" key="11">
    <source>
        <dbReference type="EMBL" id="PTF13753.1"/>
    </source>
</evidence>
<reference evidence="12" key="3">
    <citation type="submission" date="2018-03" db="EMBL/GenBank/DDBJ databases">
        <authorList>
            <person name="Keele B.F."/>
        </authorList>
    </citation>
    <scope>NUCLEOTIDE SEQUENCE</scope>
    <source>
        <strain evidence="12">SNUC 4143</strain>
    </source>
</reference>
<protein>
    <submittedName>
        <fullName evidence="12">ABC transporter permease</fullName>
    </submittedName>
</protein>
<dbReference type="PANTHER" id="PTHR43163">
    <property type="entry name" value="DIPEPTIDE TRANSPORT SYSTEM PERMEASE PROTEIN DPPB-RELATED"/>
    <property type="match status" value="1"/>
</dbReference>
<keyword evidence="6 9" id="KW-1133">Transmembrane helix</keyword>
<feature type="transmembrane region" description="Helical" evidence="9">
    <location>
        <begin position="272"/>
        <end position="295"/>
    </location>
</feature>
<keyword evidence="7" id="KW-0921">Nickel transport</keyword>
<feature type="transmembrane region" description="Helical" evidence="9">
    <location>
        <begin position="142"/>
        <end position="161"/>
    </location>
</feature>
<dbReference type="Pfam" id="PF19300">
    <property type="entry name" value="BPD_transp_1_N"/>
    <property type="match status" value="1"/>
</dbReference>
<reference evidence="11" key="2">
    <citation type="submission" date="2018-03" db="EMBL/GenBank/DDBJ databases">
        <authorList>
            <person name="Naushad S."/>
        </authorList>
    </citation>
    <scope>NUCLEOTIDE SEQUENCE</scope>
    <source>
        <strain evidence="11">SNUC 1409</strain>
    </source>
</reference>
<dbReference type="Proteomes" id="UP000243350">
    <property type="component" value="Unassembled WGS sequence"/>
</dbReference>
<keyword evidence="13" id="KW-1185">Reference proteome</keyword>
<feature type="transmembrane region" description="Helical" evidence="9">
    <location>
        <begin position="95"/>
        <end position="121"/>
    </location>
</feature>
<accession>A0A2K4DMC1</accession>
<keyword evidence="3" id="KW-1003">Cell membrane</keyword>
<dbReference type="GO" id="GO:0005886">
    <property type="term" value="C:plasma membrane"/>
    <property type="evidence" value="ECO:0007669"/>
    <property type="project" value="UniProtKB-SubCell"/>
</dbReference>
<dbReference type="Pfam" id="PF00528">
    <property type="entry name" value="BPD_transp_1"/>
    <property type="match status" value="1"/>
</dbReference>
<reference evidence="13 14" key="1">
    <citation type="journal article" date="2016" name="Front. Microbiol.">
        <title>Comprehensive Phylogenetic Analysis of Bovine Non-aureus Staphylococci Species Based on Whole-Genome Sequencing.</title>
        <authorList>
            <person name="Naushad S."/>
            <person name="Barkema H.W."/>
            <person name="Luby C."/>
            <person name="Condas L.A."/>
            <person name="Nobrega D.B."/>
            <person name="Carson D.A."/>
            <person name="De Buck J."/>
        </authorList>
    </citation>
    <scope>NUCLEOTIDE SEQUENCE [LARGE SCALE GENOMIC DNA]</scope>
    <source>
        <strain evidence="11 13">SNUC 1409</strain>
        <strain evidence="12 14">SNUC 4143</strain>
    </source>
</reference>
<dbReference type="InterPro" id="IPR000515">
    <property type="entry name" value="MetI-like"/>
</dbReference>
<dbReference type="RefSeq" id="WP_103166621.1">
    <property type="nucleotide sequence ID" value="NZ_JAHCOY010000005.1"/>
</dbReference>
<dbReference type="SUPFAM" id="SSF161098">
    <property type="entry name" value="MetI-like"/>
    <property type="match status" value="1"/>
</dbReference>
<dbReference type="GO" id="GO:0015675">
    <property type="term" value="P:nickel cation transport"/>
    <property type="evidence" value="ECO:0007669"/>
    <property type="project" value="UniProtKB-KW"/>
</dbReference>
<feature type="transmembrane region" description="Helical" evidence="9">
    <location>
        <begin position="226"/>
        <end position="252"/>
    </location>
</feature>
<evidence type="ECO:0000256" key="3">
    <source>
        <dbReference type="ARBA" id="ARBA00022475"/>
    </source>
</evidence>
<gene>
    <name evidence="11" type="ORF">BUY47_07905</name>
    <name evidence="12" type="ORF">BUY48_01715</name>
</gene>